<reference evidence="1 2" key="1">
    <citation type="journal article" date="2014" name="Genome Announc.">
        <title>Draft Genome Sequence of Streptomyces fradiae ATCC 19609, a Strain Highly Sensitive to Antibiotics.</title>
        <authorList>
            <person name="Bekker O.B."/>
            <person name="Klimina K.M."/>
            <person name="Vatlin A.A."/>
            <person name="Zakharevich N.V."/>
            <person name="Kasianov A.S."/>
            <person name="Danilenko V.N."/>
        </authorList>
    </citation>
    <scope>NUCLEOTIDE SEQUENCE [LARGE SCALE GENOMIC DNA]</scope>
    <source>
        <strain evidence="1 2">ATCC 19609</strain>
    </source>
</reference>
<evidence type="ECO:0000313" key="1">
    <source>
        <dbReference type="EMBL" id="RKM92486.1"/>
    </source>
</evidence>
<proteinExistence type="predicted"/>
<dbReference type="OrthoDB" id="4229519at2"/>
<evidence type="ECO:0000313" key="2">
    <source>
        <dbReference type="Proteomes" id="UP000028058"/>
    </source>
</evidence>
<protein>
    <submittedName>
        <fullName evidence="1">Uncharacterized protein</fullName>
    </submittedName>
</protein>
<dbReference type="RefSeq" id="WP_043473268.1">
    <property type="nucleotide sequence ID" value="NZ_JNAD02000013.1"/>
</dbReference>
<name>A0A420UXN5_9ACTN</name>
<organism evidence="1 2">
    <name type="scientific">Streptomyces xinghaiensis</name>
    <dbReference type="NCBI Taxonomy" id="1038928"/>
    <lineage>
        <taxon>Bacteria</taxon>
        <taxon>Bacillati</taxon>
        <taxon>Actinomycetota</taxon>
        <taxon>Actinomycetes</taxon>
        <taxon>Kitasatosporales</taxon>
        <taxon>Streptomycetaceae</taxon>
        <taxon>Streptomyces</taxon>
    </lineage>
</organism>
<gene>
    <name evidence="1" type="ORF">SFRA_024080</name>
</gene>
<accession>A0A420UXN5</accession>
<comment type="caution">
    <text evidence="1">The sequence shown here is derived from an EMBL/GenBank/DDBJ whole genome shotgun (WGS) entry which is preliminary data.</text>
</comment>
<dbReference type="Proteomes" id="UP000028058">
    <property type="component" value="Unassembled WGS sequence"/>
</dbReference>
<sequence>MRTAGRWRYAPVLARQDTADGCVYQVEIRLADQVDKIEGTRVCSYRWPQPALHPAHAPG</sequence>
<dbReference type="AlphaFoldDB" id="A0A420UXN5"/>
<keyword evidence="2" id="KW-1185">Reference proteome</keyword>
<dbReference type="EMBL" id="JNAD02000013">
    <property type="protein sequence ID" value="RKM92486.1"/>
    <property type="molecule type" value="Genomic_DNA"/>
</dbReference>